<dbReference type="Proteomes" id="UP001249945">
    <property type="component" value="Unassembled WGS sequence"/>
</dbReference>
<dbReference type="Pfam" id="PF01370">
    <property type="entry name" value="Epimerase"/>
    <property type="match status" value="1"/>
</dbReference>
<protein>
    <submittedName>
        <fullName evidence="2">NAD(P)-dependent oxidoreductase</fullName>
    </submittedName>
</protein>
<dbReference type="EMBL" id="JALRMR010000003">
    <property type="protein sequence ID" value="MDT1973537.1"/>
    <property type="molecule type" value="Genomic_DNA"/>
</dbReference>
<evidence type="ECO:0000313" key="3">
    <source>
        <dbReference type="Proteomes" id="UP001249945"/>
    </source>
</evidence>
<dbReference type="InterPro" id="IPR001509">
    <property type="entry name" value="Epimerase_deHydtase"/>
</dbReference>
<dbReference type="RefSeq" id="WP_311780091.1">
    <property type="nucleotide sequence ID" value="NZ_JALRMR010000003.1"/>
</dbReference>
<comment type="caution">
    <text evidence="2">The sequence shown here is derived from an EMBL/GenBank/DDBJ whole genome shotgun (WGS) entry which is preliminary data.</text>
</comment>
<dbReference type="PANTHER" id="PTHR43245">
    <property type="entry name" value="BIFUNCTIONAL POLYMYXIN RESISTANCE PROTEIN ARNA"/>
    <property type="match status" value="1"/>
</dbReference>
<sequence>MYIVIGASSFIGVYTVNELINNGLKVLATGRNEKFKDYYESLGVEYVTLDITKKETFDLLPSENVDGVVLLAGLLPANANVNLDEEENASDYIVTNTLGTLNVLEYCQKNKINKIISTTSYADVFSSWKKNKAINDEQPRGYSLAGDHAAYVISKNAASDLLEYYNHQHGMENMIFRLPPVYGVGPHGSLFINGKWTKSGLQIFIENAIEGKEIKIFGDRELSRDIVYVKDVARAFRLGLESNKAKGLYNMTSGNAVTLKEQVEVIIDVFSEENNKSTVIYDESTKNNTPSYLFNMEKAKEDFNFVPEYADYKRMMLDYKKELETGVYTEIFN</sequence>
<name>A0AAW8R904_CARDV</name>
<dbReference type="AlphaFoldDB" id="A0AAW8R904"/>
<gene>
    <name evidence="2" type="ORF">MX635_03910</name>
</gene>
<accession>A0AAW8R904</accession>
<evidence type="ECO:0000313" key="2">
    <source>
        <dbReference type="EMBL" id="MDT1973537.1"/>
    </source>
</evidence>
<dbReference type="InterPro" id="IPR050177">
    <property type="entry name" value="Lipid_A_modif_metabolic_enz"/>
</dbReference>
<dbReference type="InterPro" id="IPR036291">
    <property type="entry name" value="NAD(P)-bd_dom_sf"/>
</dbReference>
<organism evidence="2 3">
    <name type="scientific">Carnobacterium divergens</name>
    <name type="common">Lactobacillus divergens</name>
    <dbReference type="NCBI Taxonomy" id="2748"/>
    <lineage>
        <taxon>Bacteria</taxon>
        <taxon>Bacillati</taxon>
        <taxon>Bacillota</taxon>
        <taxon>Bacilli</taxon>
        <taxon>Lactobacillales</taxon>
        <taxon>Carnobacteriaceae</taxon>
        <taxon>Carnobacterium</taxon>
    </lineage>
</organism>
<reference evidence="2" key="1">
    <citation type="submission" date="2022-04" db="EMBL/GenBank/DDBJ databases">
        <title>Draft genome sequences of lactic acid bacteria (LAB) strains involved in meat spoilage.</title>
        <authorList>
            <person name="Palevich N."/>
        </authorList>
    </citation>
    <scope>NUCLEOTIDE SEQUENCE</scope>
    <source>
        <strain evidence="2">9-14</strain>
    </source>
</reference>
<proteinExistence type="predicted"/>
<feature type="domain" description="NAD-dependent epimerase/dehydratase" evidence="1">
    <location>
        <begin position="3"/>
        <end position="250"/>
    </location>
</feature>
<dbReference type="SUPFAM" id="SSF51735">
    <property type="entry name" value="NAD(P)-binding Rossmann-fold domains"/>
    <property type="match status" value="1"/>
</dbReference>
<dbReference type="Gene3D" id="3.40.50.720">
    <property type="entry name" value="NAD(P)-binding Rossmann-like Domain"/>
    <property type="match status" value="1"/>
</dbReference>
<evidence type="ECO:0000259" key="1">
    <source>
        <dbReference type="Pfam" id="PF01370"/>
    </source>
</evidence>